<evidence type="ECO:0000256" key="2">
    <source>
        <dbReference type="SAM" id="MobiDB-lite"/>
    </source>
</evidence>
<evidence type="ECO:0000256" key="1">
    <source>
        <dbReference type="ARBA" id="ARBA00023242"/>
    </source>
</evidence>
<protein>
    <submittedName>
        <fullName evidence="4">Zn(II)2Cys6 transcription factor</fullName>
    </submittedName>
</protein>
<dbReference type="SUPFAM" id="SSF57701">
    <property type="entry name" value="Zn2/Cys6 DNA-binding domain"/>
    <property type="match status" value="1"/>
</dbReference>
<dbReference type="SMART" id="SM00066">
    <property type="entry name" value="GAL4"/>
    <property type="match status" value="1"/>
</dbReference>
<comment type="caution">
    <text evidence="4">The sequence shown here is derived from an EMBL/GenBank/DDBJ whole genome shotgun (WGS) entry which is preliminary data.</text>
</comment>
<sequence length="593" mass="67136">MSAYSPDEAGGGDRHERPVKRQRDAVGQASGRRQAACQTCRLRKVKCDKKRPQCALCEASNTSCEYLDDGSEKITLETATSTILKRLDALHQELSAVKGQQSQPLHVPAPAPQPSPTQFEPSRDFLRIPPHCASADSILQWPVFNGAYPPNALISELFTQNQNGDLITPPTALVPFDEEQIPLLIDRFLVNVYTKNPILDVEDLLKSARRCAENGVGWDGASCLVLMACALGAVARPFGSTVQSESSATLYAKELQQGDSYFTLACRRLGSLRYSILGAQCYFFAGVYLMYTLRVLHSYHYFLQASTYTQFYLRTSHGLSDTFAEVITSTGGRRIEQSLYWSCFKSECEFRVELPLPQSDISLGEYPQLFPSPPAGSINEEESWYYYLTEIALRRIGNRIINTFFDRRNWHDIRPLFGIAREFERQVSSWEANLPPAMQQYETNSMIRAPYDAGGHVSRELSWAIDNRLLEMQTWLYQPFLWYLVHVGVERGVDKDLDSLIQSGIDCSLKTIDVRARGHRHHGLWYDLRSIMSASLTLVAIIKTGNTSWIQGGLEAVQPRIHHVVQQFKFWQAEAPDLHRYITTLEELSHYLA</sequence>
<dbReference type="CDD" id="cd00067">
    <property type="entry name" value="GAL4"/>
    <property type="match status" value="1"/>
</dbReference>
<feature type="region of interest" description="Disordered" evidence="2">
    <location>
        <begin position="97"/>
        <end position="121"/>
    </location>
</feature>
<dbReference type="PROSITE" id="PS50048">
    <property type="entry name" value="ZN2_CY6_FUNGAL_2"/>
    <property type="match status" value="1"/>
</dbReference>
<dbReference type="Pfam" id="PF00172">
    <property type="entry name" value="Zn_clus"/>
    <property type="match status" value="1"/>
</dbReference>
<evidence type="ECO:0000313" key="5">
    <source>
        <dbReference type="Proteomes" id="UP000887229"/>
    </source>
</evidence>
<dbReference type="PROSITE" id="PS00463">
    <property type="entry name" value="ZN2_CY6_FUNGAL_1"/>
    <property type="match status" value="1"/>
</dbReference>
<dbReference type="Proteomes" id="UP000887229">
    <property type="component" value="Unassembled WGS sequence"/>
</dbReference>
<reference evidence="4" key="1">
    <citation type="journal article" date="2021" name="IMA Fungus">
        <title>Genomic characterization of three marine fungi, including Emericellopsis atlantica sp. nov. with signatures of a generalist lifestyle and marine biomass degradation.</title>
        <authorList>
            <person name="Hagestad O.C."/>
            <person name="Hou L."/>
            <person name="Andersen J.H."/>
            <person name="Hansen E.H."/>
            <person name="Altermark B."/>
            <person name="Li C."/>
            <person name="Kuhnert E."/>
            <person name="Cox R.J."/>
            <person name="Crous P.W."/>
            <person name="Spatafora J.W."/>
            <person name="Lail K."/>
            <person name="Amirebrahimi M."/>
            <person name="Lipzen A."/>
            <person name="Pangilinan J."/>
            <person name="Andreopoulos W."/>
            <person name="Hayes R.D."/>
            <person name="Ng V."/>
            <person name="Grigoriev I.V."/>
            <person name="Jackson S.A."/>
            <person name="Sutton T.D.S."/>
            <person name="Dobson A.D.W."/>
            <person name="Rama T."/>
        </authorList>
    </citation>
    <scope>NUCLEOTIDE SEQUENCE</scope>
    <source>
        <strain evidence="4">TS7</strain>
    </source>
</reference>
<dbReference type="Gene3D" id="4.10.240.10">
    <property type="entry name" value="Zn(2)-C6 fungal-type DNA-binding domain"/>
    <property type="match status" value="1"/>
</dbReference>
<dbReference type="GO" id="GO:0000981">
    <property type="term" value="F:DNA-binding transcription factor activity, RNA polymerase II-specific"/>
    <property type="evidence" value="ECO:0007669"/>
    <property type="project" value="InterPro"/>
</dbReference>
<dbReference type="OrthoDB" id="4356994at2759"/>
<feature type="compositionally biased region" description="Basic and acidic residues" evidence="2">
    <location>
        <begin position="11"/>
        <end position="24"/>
    </location>
</feature>
<dbReference type="GO" id="GO:0008270">
    <property type="term" value="F:zinc ion binding"/>
    <property type="evidence" value="ECO:0007669"/>
    <property type="project" value="InterPro"/>
</dbReference>
<evidence type="ECO:0000259" key="3">
    <source>
        <dbReference type="PROSITE" id="PS50048"/>
    </source>
</evidence>
<dbReference type="AlphaFoldDB" id="A0A9P8CTG8"/>
<feature type="domain" description="Zn(2)-C6 fungal-type" evidence="3">
    <location>
        <begin position="36"/>
        <end position="66"/>
    </location>
</feature>
<dbReference type="InterPro" id="IPR053181">
    <property type="entry name" value="EcdB-like_regulator"/>
</dbReference>
<dbReference type="InterPro" id="IPR036864">
    <property type="entry name" value="Zn2-C6_fun-type_DNA-bd_sf"/>
</dbReference>
<gene>
    <name evidence="4" type="ORF">F5Z01DRAFT_195485</name>
</gene>
<organism evidence="4 5">
    <name type="scientific">Emericellopsis atlantica</name>
    <dbReference type="NCBI Taxonomy" id="2614577"/>
    <lineage>
        <taxon>Eukaryota</taxon>
        <taxon>Fungi</taxon>
        <taxon>Dikarya</taxon>
        <taxon>Ascomycota</taxon>
        <taxon>Pezizomycotina</taxon>
        <taxon>Sordariomycetes</taxon>
        <taxon>Hypocreomycetidae</taxon>
        <taxon>Hypocreales</taxon>
        <taxon>Bionectriaceae</taxon>
        <taxon>Emericellopsis</taxon>
    </lineage>
</organism>
<name>A0A9P8CTG8_9HYPO</name>
<dbReference type="CDD" id="cd12148">
    <property type="entry name" value="fungal_TF_MHR"/>
    <property type="match status" value="1"/>
</dbReference>
<accession>A0A9P8CTG8</accession>
<dbReference type="PANTHER" id="PTHR47785">
    <property type="entry name" value="ZN(II)2CYS6 TRANSCRIPTION FACTOR (EUROFUNG)-RELATED-RELATED"/>
    <property type="match status" value="1"/>
</dbReference>
<feature type="region of interest" description="Disordered" evidence="2">
    <location>
        <begin position="1"/>
        <end position="35"/>
    </location>
</feature>
<dbReference type="RefSeq" id="XP_046122311.1">
    <property type="nucleotide sequence ID" value="XM_046258037.1"/>
</dbReference>
<keyword evidence="1" id="KW-0539">Nucleus</keyword>
<dbReference type="PANTHER" id="PTHR47785:SF5">
    <property type="entry name" value="ZN(II)2CYS6 TRANSCRIPTION FACTOR (EUROFUNG)"/>
    <property type="match status" value="1"/>
</dbReference>
<dbReference type="EMBL" id="MU251243">
    <property type="protein sequence ID" value="KAG9258387.1"/>
    <property type="molecule type" value="Genomic_DNA"/>
</dbReference>
<dbReference type="InterPro" id="IPR001138">
    <property type="entry name" value="Zn2Cys6_DnaBD"/>
</dbReference>
<proteinExistence type="predicted"/>
<evidence type="ECO:0000313" key="4">
    <source>
        <dbReference type="EMBL" id="KAG9258387.1"/>
    </source>
</evidence>
<keyword evidence="5" id="KW-1185">Reference proteome</keyword>
<dbReference type="GeneID" id="70288940"/>